<organism evidence="1 2">
    <name type="scientific">Leifsonia poae</name>
    <dbReference type="NCBI Taxonomy" id="110933"/>
    <lineage>
        <taxon>Bacteria</taxon>
        <taxon>Bacillati</taxon>
        <taxon>Actinomycetota</taxon>
        <taxon>Actinomycetes</taxon>
        <taxon>Micrococcales</taxon>
        <taxon>Microbacteriaceae</taxon>
        <taxon>Leifsonia</taxon>
    </lineage>
</organism>
<dbReference type="Proteomes" id="UP001142372">
    <property type="component" value="Unassembled WGS sequence"/>
</dbReference>
<comment type="caution">
    <text evidence="1">The sequence shown here is derived from an EMBL/GenBank/DDBJ whole genome shotgun (WGS) entry which is preliminary data.</text>
</comment>
<keyword evidence="2" id="KW-1185">Reference proteome</keyword>
<name>A0A9W6M1S4_9MICO</name>
<dbReference type="Gene3D" id="3.40.50.1820">
    <property type="entry name" value="alpha/beta hydrolase"/>
    <property type="match status" value="1"/>
</dbReference>
<reference evidence="1" key="2">
    <citation type="submission" date="2023-01" db="EMBL/GenBank/DDBJ databases">
        <authorList>
            <person name="Sun Q."/>
            <person name="Evtushenko L."/>
        </authorList>
    </citation>
    <scope>NUCLEOTIDE SEQUENCE</scope>
    <source>
        <strain evidence="1">VKM Ac-1401</strain>
    </source>
</reference>
<evidence type="ECO:0008006" key="3">
    <source>
        <dbReference type="Google" id="ProtNLM"/>
    </source>
</evidence>
<reference evidence="1" key="1">
    <citation type="journal article" date="2014" name="Int. J. Syst. Evol. Microbiol.">
        <title>Complete genome sequence of Corynebacterium casei LMG S-19264T (=DSM 44701T), isolated from a smear-ripened cheese.</title>
        <authorList>
            <consortium name="US DOE Joint Genome Institute (JGI-PGF)"/>
            <person name="Walter F."/>
            <person name="Albersmeier A."/>
            <person name="Kalinowski J."/>
            <person name="Ruckert C."/>
        </authorList>
    </citation>
    <scope>NUCLEOTIDE SEQUENCE</scope>
    <source>
        <strain evidence="1">VKM Ac-1401</strain>
    </source>
</reference>
<evidence type="ECO:0000313" key="2">
    <source>
        <dbReference type="Proteomes" id="UP001142372"/>
    </source>
</evidence>
<protein>
    <recommendedName>
        <fullName evidence="3">Alpha/beta hydrolase</fullName>
    </recommendedName>
</protein>
<dbReference type="SUPFAM" id="SSF53474">
    <property type="entry name" value="alpha/beta-Hydrolases"/>
    <property type="match status" value="1"/>
</dbReference>
<evidence type="ECO:0000313" key="1">
    <source>
        <dbReference type="EMBL" id="GLJ78044.1"/>
    </source>
</evidence>
<accession>A0A9W6M1S4</accession>
<gene>
    <name evidence="1" type="ORF">GCM10017584_36180</name>
</gene>
<proteinExistence type="predicted"/>
<dbReference type="InterPro" id="IPR029058">
    <property type="entry name" value="AB_hydrolase_fold"/>
</dbReference>
<dbReference type="AlphaFoldDB" id="A0A9W6M1S4"/>
<dbReference type="EMBL" id="BSEN01000015">
    <property type="protein sequence ID" value="GLJ78044.1"/>
    <property type="molecule type" value="Genomic_DNA"/>
</dbReference>
<sequence length="261" mass="27847">MHFTSETSADGVIERTFALYDVTGVVWSPASATDPAPLVLMGHGGGLHKFATALVARARYYVTTCGYAVASIDAPGHGERPRSAEDQAQVSRMLDARASGQSIDAIVTAYNASLAERAVPEWQATLDALQTVPEIGSGGPVAYTGMTLASAIGLPLAAVEQRITAAVFGGVLVYDALLEAARRITIPIQFLLPWDDAEISRRSGFELFDAFASPEKTLHANPGGHHQVPWFETEDSAHFLTRHLGRGRPSDEPTPEGPVVR</sequence>
<dbReference type="RefSeq" id="WP_271178640.1">
    <property type="nucleotide sequence ID" value="NZ_BAAAJO010000003.1"/>
</dbReference>